<feature type="domain" description="HTH araC/xylS-type" evidence="13">
    <location>
        <begin position="1250"/>
        <end position="1349"/>
    </location>
</feature>
<dbReference type="Proteomes" id="UP001209229">
    <property type="component" value="Unassembled WGS sequence"/>
</dbReference>
<dbReference type="Pfam" id="PF07495">
    <property type="entry name" value="Y_Y_Y"/>
    <property type="match status" value="1"/>
</dbReference>
<evidence type="ECO:0000256" key="3">
    <source>
        <dbReference type="ARBA" id="ARBA00022553"/>
    </source>
</evidence>
<dbReference type="GO" id="GO:0000155">
    <property type="term" value="F:phosphorelay sensor kinase activity"/>
    <property type="evidence" value="ECO:0007669"/>
    <property type="project" value="InterPro"/>
</dbReference>
<feature type="modified residue" description="4-aspartylphosphate" evidence="12">
    <location>
        <position position="1151"/>
    </location>
</feature>
<dbReference type="SUPFAM" id="SSF46689">
    <property type="entry name" value="Homeodomain-like"/>
    <property type="match status" value="1"/>
</dbReference>
<evidence type="ECO:0000256" key="8">
    <source>
        <dbReference type="ARBA" id="ARBA00023012"/>
    </source>
</evidence>
<dbReference type="Gene3D" id="1.10.10.60">
    <property type="entry name" value="Homeodomain-like"/>
    <property type="match status" value="1"/>
</dbReference>
<dbReference type="Gene3D" id="1.10.287.130">
    <property type="match status" value="1"/>
</dbReference>
<dbReference type="Gene3D" id="2.60.40.10">
    <property type="entry name" value="Immunoglobulins"/>
    <property type="match status" value="1"/>
</dbReference>
<keyword evidence="7 16" id="KW-0067">ATP-binding</keyword>
<name>A0AAE3M2F7_9BACT</name>
<dbReference type="GO" id="GO:0003700">
    <property type="term" value="F:DNA-binding transcription factor activity"/>
    <property type="evidence" value="ECO:0007669"/>
    <property type="project" value="InterPro"/>
</dbReference>
<dbReference type="PRINTS" id="PR00344">
    <property type="entry name" value="BCTRLSENSOR"/>
</dbReference>
<dbReference type="InterPro" id="IPR018060">
    <property type="entry name" value="HTH_AraC"/>
</dbReference>
<keyword evidence="6" id="KW-0418">Kinase</keyword>
<keyword evidence="11" id="KW-0804">Transcription</keyword>
<dbReference type="InterPro" id="IPR011006">
    <property type="entry name" value="CheY-like_superfamily"/>
</dbReference>
<dbReference type="EC" id="2.7.13.3" evidence="2"/>
<dbReference type="InterPro" id="IPR003594">
    <property type="entry name" value="HATPase_dom"/>
</dbReference>
<dbReference type="GO" id="GO:0043565">
    <property type="term" value="F:sequence-specific DNA binding"/>
    <property type="evidence" value="ECO:0007669"/>
    <property type="project" value="InterPro"/>
</dbReference>
<evidence type="ECO:0000256" key="12">
    <source>
        <dbReference type="PROSITE-ProRule" id="PRU00169"/>
    </source>
</evidence>
<evidence type="ECO:0000256" key="9">
    <source>
        <dbReference type="ARBA" id="ARBA00023015"/>
    </source>
</evidence>
<dbReference type="SUPFAM" id="SSF63829">
    <property type="entry name" value="Calcium-dependent phosphotriesterase"/>
    <property type="match status" value="3"/>
</dbReference>
<reference evidence="16" key="1">
    <citation type="submission" date="2022-10" db="EMBL/GenBank/DDBJ databases">
        <authorList>
            <person name="Yu W.X."/>
        </authorList>
    </citation>
    <scope>NUCLEOTIDE SEQUENCE</scope>
    <source>
        <strain evidence="16">AAT</strain>
    </source>
</reference>
<comment type="catalytic activity">
    <reaction evidence="1">
        <text>ATP + protein L-histidine = ADP + protein N-phospho-L-histidine.</text>
        <dbReference type="EC" id="2.7.13.3"/>
    </reaction>
</comment>
<dbReference type="InterPro" id="IPR036890">
    <property type="entry name" value="HATPase_C_sf"/>
</dbReference>
<dbReference type="InterPro" id="IPR036097">
    <property type="entry name" value="HisK_dim/P_sf"/>
</dbReference>
<evidence type="ECO:0000259" key="14">
    <source>
        <dbReference type="PROSITE" id="PS50109"/>
    </source>
</evidence>
<feature type="domain" description="Response regulatory" evidence="15">
    <location>
        <begin position="1103"/>
        <end position="1218"/>
    </location>
</feature>
<keyword evidence="3 12" id="KW-0597">Phosphoprotein</keyword>
<dbReference type="RefSeq" id="WP_301189142.1">
    <property type="nucleotide sequence ID" value="NZ_JAPDPJ010000004.1"/>
</dbReference>
<evidence type="ECO:0000256" key="6">
    <source>
        <dbReference type="ARBA" id="ARBA00022777"/>
    </source>
</evidence>
<evidence type="ECO:0000259" key="13">
    <source>
        <dbReference type="PROSITE" id="PS01124"/>
    </source>
</evidence>
<keyword evidence="17" id="KW-1185">Reference proteome</keyword>
<dbReference type="InterPro" id="IPR011123">
    <property type="entry name" value="Y_Y_Y"/>
</dbReference>
<dbReference type="PROSITE" id="PS50109">
    <property type="entry name" value="HIS_KIN"/>
    <property type="match status" value="1"/>
</dbReference>
<evidence type="ECO:0000256" key="1">
    <source>
        <dbReference type="ARBA" id="ARBA00000085"/>
    </source>
</evidence>
<dbReference type="Pfam" id="PF07494">
    <property type="entry name" value="Reg_prop"/>
    <property type="match status" value="3"/>
</dbReference>
<evidence type="ECO:0000256" key="4">
    <source>
        <dbReference type="ARBA" id="ARBA00022679"/>
    </source>
</evidence>
<organism evidence="16 17">
    <name type="scientific">Plebeiibacterium sediminum</name>
    <dbReference type="NCBI Taxonomy" id="2992112"/>
    <lineage>
        <taxon>Bacteria</taxon>
        <taxon>Pseudomonadati</taxon>
        <taxon>Bacteroidota</taxon>
        <taxon>Bacteroidia</taxon>
        <taxon>Marinilabiliales</taxon>
        <taxon>Marinilabiliaceae</taxon>
        <taxon>Plebeiibacterium</taxon>
    </lineage>
</organism>
<evidence type="ECO:0000313" key="17">
    <source>
        <dbReference type="Proteomes" id="UP001209229"/>
    </source>
</evidence>
<dbReference type="SMART" id="SM00342">
    <property type="entry name" value="HTH_ARAC"/>
    <property type="match status" value="1"/>
</dbReference>
<dbReference type="CDD" id="cd00082">
    <property type="entry name" value="HisKA"/>
    <property type="match status" value="1"/>
</dbReference>
<dbReference type="FunFam" id="3.30.565.10:FF:000037">
    <property type="entry name" value="Hybrid sensor histidine kinase/response regulator"/>
    <property type="match status" value="1"/>
</dbReference>
<dbReference type="PROSITE" id="PS01124">
    <property type="entry name" value="HTH_ARAC_FAMILY_2"/>
    <property type="match status" value="1"/>
</dbReference>
<dbReference type="Pfam" id="PF12833">
    <property type="entry name" value="HTH_18"/>
    <property type="match status" value="1"/>
</dbReference>
<sequence length="1365" mass="156150">MSLKIYLVILFLSVPFLVFSQKKKLFDSNDGLSNSLINELYQDHQGFIWVATEDGLNRFDGINFKAYSKSNQQNSLKNNFITAITEDKKGNLWVAQINALQIYSHEKESLTEIKLPIIDPTIHINISCILEASNGDLWLTTSGNGLIHIDKDTYKANIPININNRLNAELLEYIYEDSDHILWIGSKDNGLIAYNPTTDEITHYRENINSDNSLPSNEVSCITGDDEGYIYIGFLNGGLAKLNKKTGVIEQINSANKNEKALPVKHILLDSKNRLWVGTDGSGLKILNRKTNLLETYISSNTSFDFQKSKVHTIIEDKAGNIWLGIYQKGVYLIPESPEIFINYGYSTIKENSIGSSSITSIDANSKDIWIGTDGDGLYHVKRNSNTITHLPLKDRTGNLLGQNILTIYNDSNQNLWAGRYINGLIVYDKSSQTFKTYNDRFDRPKDNLFNNITAIQKLNDDQLILASLGNGIGRFNIKSKIFQPGLGIPDSLNKQIPQWVISLFIDNDENIWFGTYVGLYCINIKENKLTHFSEENGLLKNNTVNCIQSDSKNNIWIGTYDGLVKLDPKTFKTKIYNTENGICNNSICAIAEDEYEQLWISTHHGLSRFNPKDESFTNYYSYDGIQANEFSRMAVCKTKENELFFGGINGITQIKRDYLNYSHHLDDVLLTEFSLSNKNIKIGDKTGNHTILNKSIVLADTVRIREEDNVFTLGFTSTEIATQTRVNYEYTMKGFDLEWHKTDAQNRRATYTNLNHGIYKFYVRGVYKDQYSTPRELTIIIYPPWYKTFWAKLLWTVFVGLFFYAIVLFYMEKVRHQQSEKVNEMKMQFFINISHEIKTPLSLIIDPLEKLLQTDPDAKTSRLYKLMQQNAYRLLRLVGQMMDIRKIDKGQILMKYQSTNIYNFINQLASSYETFAQDKNIKLSVDTVDPDIEVWIDTLNFEKVIFNLLSNAFKFTPSDGSIEINISRETIANKTSHIHDYIKIDVSDTGIGIKESDQQRIFDRFYQANSEETRHAGGTGIGLHLSKSLVNLHKGELTVTNRKDQQGSVFTILLPVGNKHLPKEDLLTQSNVLPTPGKIIPFESQSKKADSEDKTKPKTHYKIMVVDDEVDIRNYLVTELSPYYKIVACEDGQKAHSIVIDEKPDLIISDIMMPRMDGITLCKRIKSNILTNHIPVILLTALSKEEDKNEGIETGADMYLIKPFNTEFLKKIIDNILENRSRIYQKLQPKAELEIDNIEQESHNEVLLQKVMTVIKNKIGDSDLNVEILADEIGISRVHMHRKLKELTNQSARDLIKNIRMKQAAYLLTTQKTNISEVAYAVGFTNLSHFSKSFKTYYGVSPKEYILKQHKIIDPSDLEDDENN</sequence>
<protein>
    <recommendedName>
        <fullName evidence="2">histidine kinase</fullName>
        <ecNumber evidence="2">2.7.13.3</ecNumber>
    </recommendedName>
</protein>
<accession>A0AAE3M2F7</accession>
<dbReference type="InterPro" id="IPR011110">
    <property type="entry name" value="Reg_prop"/>
</dbReference>
<evidence type="ECO:0000256" key="5">
    <source>
        <dbReference type="ARBA" id="ARBA00022741"/>
    </source>
</evidence>
<dbReference type="InterPro" id="IPR009057">
    <property type="entry name" value="Homeodomain-like_sf"/>
</dbReference>
<dbReference type="Gene3D" id="2.130.10.10">
    <property type="entry name" value="YVTN repeat-like/Quinoprotein amine dehydrogenase"/>
    <property type="match status" value="3"/>
</dbReference>
<dbReference type="GO" id="GO:0005524">
    <property type="term" value="F:ATP binding"/>
    <property type="evidence" value="ECO:0007669"/>
    <property type="project" value="UniProtKB-KW"/>
</dbReference>
<keyword evidence="5" id="KW-0547">Nucleotide-binding</keyword>
<evidence type="ECO:0000313" key="16">
    <source>
        <dbReference type="EMBL" id="MCW3785570.1"/>
    </source>
</evidence>
<gene>
    <name evidence="16" type="ORF">OM075_03790</name>
</gene>
<dbReference type="Pfam" id="PF00512">
    <property type="entry name" value="HisKA"/>
    <property type="match status" value="1"/>
</dbReference>
<comment type="caution">
    <text evidence="16">The sequence shown here is derived from an EMBL/GenBank/DDBJ whole genome shotgun (WGS) entry which is preliminary data.</text>
</comment>
<dbReference type="SMART" id="SM00388">
    <property type="entry name" value="HisKA"/>
    <property type="match status" value="1"/>
</dbReference>
<dbReference type="SUPFAM" id="SSF47384">
    <property type="entry name" value="Homodimeric domain of signal transducing histidine kinase"/>
    <property type="match status" value="1"/>
</dbReference>
<evidence type="ECO:0000256" key="7">
    <source>
        <dbReference type="ARBA" id="ARBA00022840"/>
    </source>
</evidence>
<dbReference type="PROSITE" id="PS00041">
    <property type="entry name" value="HTH_ARAC_FAMILY_1"/>
    <property type="match status" value="1"/>
</dbReference>
<dbReference type="EMBL" id="JAPDPJ010000004">
    <property type="protein sequence ID" value="MCW3785570.1"/>
    <property type="molecule type" value="Genomic_DNA"/>
</dbReference>
<keyword evidence="10" id="KW-0238">DNA-binding</keyword>
<dbReference type="Pfam" id="PF02518">
    <property type="entry name" value="HATPase_c"/>
    <property type="match status" value="1"/>
</dbReference>
<dbReference type="SMART" id="SM00387">
    <property type="entry name" value="HATPase_c"/>
    <property type="match status" value="1"/>
</dbReference>
<dbReference type="PROSITE" id="PS50110">
    <property type="entry name" value="RESPONSE_REGULATORY"/>
    <property type="match status" value="1"/>
</dbReference>
<dbReference type="Gene3D" id="3.40.50.2300">
    <property type="match status" value="1"/>
</dbReference>
<evidence type="ECO:0000256" key="10">
    <source>
        <dbReference type="ARBA" id="ARBA00023125"/>
    </source>
</evidence>
<keyword evidence="8" id="KW-0902">Two-component regulatory system</keyword>
<dbReference type="Gene3D" id="3.30.565.10">
    <property type="entry name" value="Histidine kinase-like ATPase, C-terminal domain"/>
    <property type="match status" value="1"/>
</dbReference>
<evidence type="ECO:0000256" key="11">
    <source>
        <dbReference type="ARBA" id="ARBA00023163"/>
    </source>
</evidence>
<evidence type="ECO:0000256" key="2">
    <source>
        <dbReference type="ARBA" id="ARBA00012438"/>
    </source>
</evidence>
<dbReference type="InterPro" id="IPR013783">
    <property type="entry name" value="Ig-like_fold"/>
</dbReference>
<keyword evidence="9" id="KW-0805">Transcription regulation</keyword>
<dbReference type="InterPro" id="IPR015943">
    <property type="entry name" value="WD40/YVTN_repeat-like_dom_sf"/>
</dbReference>
<proteinExistence type="predicted"/>
<dbReference type="PANTHER" id="PTHR43547:SF2">
    <property type="entry name" value="HYBRID SIGNAL TRANSDUCTION HISTIDINE KINASE C"/>
    <property type="match status" value="1"/>
</dbReference>
<dbReference type="PANTHER" id="PTHR43547">
    <property type="entry name" value="TWO-COMPONENT HISTIDINE KINASE"/>
    <property type="match status" value="1"/>
</dbReference>
<dbReference type="InterPro" id="IPR003661">
    <property type="entry name" value="HisK_dim/P_dom"/>
</dbReference>
<dbReference type="InterPro" id="IPR001789">
    <property type="entry name" value="Sig_transdc_resp-reg_receiver"/>
</dbReference>
<dbReference type="InterPro" id="IPR018062">
    <property type="entry name" value="HTH_AraC-typ_CS"/>
</dbReference>
<dbReference type="SUPFAM" id="SSF55874">
    <property type="entry name" value="ATPase domain of HSP90 chaperone/DNA topoisomerase II/histidine kinase"/>
    <property type="match status" value="1"/>
</dbReference>
<dbReference type="SUPFAM" id="SSF52172">
    <property type="entry name" value="CheY-like"/>
    <property type="match status" value="1"/>
</dbReference>
<feature type="domain" description="Histidine kinase" evidence="14">
    <location>
        <begin position="833"/>
        <end position="1059"/>
    </location>
</feature>
<dbReference type="Pfam" id="PF00072">
    <property type="entry name" value="Response_reg"/>
    <property type="match status" value="1"/>
</dbReference>
<dbReference type="InterPro" id="IPR005467">
    <property type="entry name" value="His_kinase_dom"/>
</dbReference>
<dbReference type="InterPro" id="IPR004358">
    <property type="entry name" value="Sig_transdc_His_kin-like_C"/>
</dbReference>
<keyword evidence="4" id="KW-0808">Transferase</keyword>
<evidence type="ECO:0000259" key="15">
    <source>
        <dbReference type="PROSITE" id="PS50110"/>
    </source>
</evidence>
<dbReference type="CDD" id="cd16922">
    <property type="entry name" value="HATPase_EvgS-ArcB-TorS-like"/>
    <property type="match status" value="1"/>
</dbReference>
<dbReference type="SMART" id="SM00448">
    <property type="entry name" value="REC"/>
    <property type="match status" value="1"/>
</dbReference>